<feature type="domain" description="AB hydrolase-1" evidence="1">
    <location>
        <begin position="13"/>
        <end position="251"/>
    </location>
</feature>
<evidence type="ECO:0000259" key="1">
    <source>
        <dbReference type="Pfam" id="PF12697"/>
    </source>
</evidence>
<comment type="caution">
    <text evidence="2">The sequence shown here is derived from an EMBL/GenBank/DDBJ whole genome shotgun (WGS) entry which is preliminary data.</text>
</comment>
<dbReference type="InterPro" id="IPR029058">
    <property type="entry name" value="AB_hydrolase_fold"/>
</dbReference>
<name>A0A6N7LX35_9GAMM</name>
<keyword evidence="2" id="KW-0378">Hydrolase</keyword>
<dbReference type="AlphaFoldDB" id="A0A6N7LX35"/>
<dbReference type="Proteomes" id="UP000469421">
    <property type="component" value="Unassembled WGS sequence"/>
</dbReference>
<dbReference type="GO" id="GO:0016787">
    <property type="term" value="F:hydrolase activity"/>
    <property type="evidence" value="ECO:0007669"/>
    <property type="project" value="UniProtKB-KW"/>
</dbReference>
<evidence type="ECO:0000313" key="2">
    <source>
        <dbReference type="EMBL" id="MQX53784.1"/>
    </source>
</evidence>
<dbReference type="Gene3D" id="3.40.50.1820">
    <property type="entry name" value="alpha/beta hydrolase"/>
    <property type="match status" value="1"/>
</dbReference>
<evidence type="ECO:0000313" key="3">
    <source>
        <dbReference type="Proteomes" id="UP000469421"/>
    </source>
</evidence>
<dbReference type="InterPro" id="IPR000073">
    <property type="entry name" value="AB_hydrolase_1"/>
</dbReference>
<gene>
    <name evidence="2" type="ORF">GFN93_11030</name>
</gene>
<reference evidence="2 3" key="1">
    <citation type="submission" date="2019-10" db="EMBL/GenBank/DDBJ databases">
        <title>Alcanivorax sp.PA15-N-34 draft genome sequence.</title>
        <authorList>
            <person name="Liao X."/>
            <person name="Shao Z."/>
        </authorList>
    </citation>
    <scope>NUCLEOTIDE SEQUENCE [LARGE SCALE GENOMIC DNA]</scope>
    <source>
        <strain evidence="2 3">PA15-N-34</strain>
    </source>
</reference>
<dbReference type="RefSeq" id="WP_153501140.1">
    <property type="nucleotide sequence ID" value="NZ_WIRE01000001.1"/>
</dbReference>
<accession>A0A6N7LX35</accession>
<dbReference type="SUPFAM" id="SSF53474">
    <property type="entry name" value="alpha/beta-Hydrolases"/>
    <property type="match status" value="1"/>
</dbReference>
<protein>
    <submittedName>
        <fullName evidence="2">Alpha/beta fold hydrolase</fullName>
    </submittedName>
</protein>
<dbReference type="EMBL" id="WIRE01000001">
    <property type="protein sequence ID" value="MQX53784.1"/>
    <property type="molecule type" value="Genomic_DNA"/>
</dbReference>
<organism evidence="2 3">
    <name type="scientific">Alcanivorax sediminis</name>
    <dbReference type="NCBI Taxonomy" id="2663008"/>
    <lineage>
        <taxon>Bacteria</taxon>
        <taxon>Pseudomonadati</taxon>
        <taxon>Pseudomonadota</taxon>
        <taxon>Gammaproteobacteria</taxon>
        <taxon>Oceanospirillales</taxon>
        <taxon>Alcanivoracaceae</taxon>
        <taxon>Alcanivorax</taxon>
    </lineage>
</organism>
<sequence>MSAVTDEKPVLAFAHANGIPGHSYDTFLAPLEDCYQLFIIDRLGHDPAYPVDAQWHSLSLELEARLAPLPKPIVGMGHSLGSVLMYLVAQRHPEWFSCLLMLDPPMMNGLHGVMMNVAKLTGQIDKATPAGKSKGRLDYWPDWAAVESYFGSRRLFRAFDPRCLQDYMRAGVEQWEGGWRLRFRPEVEVAIFRETPTAATGMPRLKVPAAIVTGKRSPSPFLHSARRIAKRHRMIHRMAEGSHMYPLEKPEMTMALCEELLSLLLQQEAA</sequence>
<dbReference type="Pfam" id="PF12697">
    <property type="entry name" value="Abhydrolase_6"/>
    <property type="match status" value="1"/>
</dbReference>
<keyword evidence="3" id="KW-1185">Reference proteome</keyword>
<proteinExistence type="predicted"/>